<evidence type="ECO:0000256" key="6">
    <source>
        <dbReference type="ARBA" id="ARBA00022692"/>
    </source>
</evidence>
<keyword evidence="10" id="KW-0862">Zinc</keyword>
<dbReference type="AlphaFoldDB" id="A0AAW0KXA9"/>
<keyword evidence="5" id="KW-0808">Transferase</keyword>
<gene>
    <name evidence="17" type="primary">ATL30</name>
    <name evidence="17" type="ORF">CFP56_011642</name>
</gene>
<keyword evidence="18" id="KW-1185">Reference proteome</keyword>
<evidence type="ECO:0000256" key="4">
    <source>
        <dbReference type="ARBA" id="ARBA00012483"/>
    </source>
</evidence>
<dbReference type="EC" id="2.3.2.27" evidence="4"/>
<comment type="pathway">
    <text evidence="3">Protein modification; protein ubiquitination.</text>
</comment>
<keyword evidence="8 14" id="KW-0863">Zinc-finger</keyword>
<feature type="domain" description="RING-type" evidence="16">
    <location>
        <begin position="291"/>
        <end position="333"/>
    </location>
</feature>
<evidence type="ECO:0000256" key="15">
    <source>
        <dbReference type="SAM" id="Phobius"/>
    </source>
</evidence>
<evidence type="ECO:0000259" key="16">
    <source>
        <dbReference type="PROSITE" id="PS50089"/>
    </source>
</evidence>
<dbReference type="Proteomes" id="UP000237347">
    <property type="component" value="Unassembled WGS sequence"/>
</dbReference>
<dbReference type="GO" id="GO:0061630">
    <property type="term" value="F:ubiquitin protein ligase activity"/>
    <property type="evidence" value="ECO:0007669"/>
    <property type="project" value="UniProtKB-EC"/>
</dbReference>
<evidence type="ECO:0000313" key="17">
    <source>
        <dbReference type="EMBL" id="KAK7844037.1"/>
    </source>
</evidence>
<dbReference type="EMBL" id="PKMF04000192">
    <property type="protein sequence ID" value="KAK7844037.1"/>
    <property type="molecule type" value="Genomic_DNA"/>
</dbReference>
<dbReference type="InterPro" id="IPR001841">
    <property type="entry name" value="Znf_RING"/>
</dbReference>
<feature type="domain" description="RING-type" evidence="16">
    <location>
        <begin position="98"/>
        <end position="140"/>
    </location>
</feature>
<keyword evidence="9" id="KW-0833">Ubl conjugation pathway</keyword>
<evidence type="ECO:0000256" key="10">
    <source>
        <dbReference type="ARBA" id="ARBA00022833"/>
    </source>
</evidence>
<keyword evidence="6 15" id="KW-0812">Transmembrane</keyword>
<evidence type="ECO:0000256" key="9">
    <source>
        <dbReference type="ARBA" id="ARBA00022786"/>
    </source>
</evidence>
<dbReference type="PANTHER" id="PTHR14155:SF521">
    <property type="entry name" value="RING-H2 FINGER PROTEIN ATL30"/>
    <property type="match status" value="1"/>
</dbReference>
<proteinExistence type="inferred from homology"/>
<evidence type="ECO:0000256" key="8">
    <source>
        <dbReference type="ARBA" id="ARBA00022771"/>
    </source>
</evidence>
<dbReference type="CDD" id="cd16461">
    <property type="entry name" value="RING-H2_EL5-like"/>
    <property type="match status" value="2"/>
</dbReference>
<comment type="catalytic activity">
    <reaction evidence="1">
        <text>S-ubiquitinyl-[E2 ubiquitin-conjugating enzyme]-L-cysteine + [acceptor protein]-L-lysine = [E2 ubiquitin-conjugating enzyme]-L-cysteine + N(6)-ubiquitinyl-[acceptor protein]-L-lysine.</text>
        <dbReference type="EC" id="2.3.2.27"/>
    </reaction>
</comment>
<name>A0AAW0KXA9_QUESU</name>
<evidence type="ECO:0000256" key="13">
    <source>
        <dbReference type="ARBA" id="ARBA00024209"/>
    </source>
</evidence>
<dbReference type="Pfam" id="PF13639">
    <property type="entry name" value="zf-RING_2"/>
    <property type="match status" value="2"/>
</dbReference>
<comment type="similarity">
    <text evidence="13">Belongs to the RING-type zinc finger family. ATL subfamily.</text>
</comment>
<dbReference type="GO" id="GO:0008270">
    <property type="term" value="F:zinc ion binding"/>
    <property type="evidence" value="ECO:0007669"/>
    <property type="project" value="UniProtKB-KW"/>
</dbReference>
<feature type="transmembrane region" description="Helical" evidence="15">
    <location>
        <begin position="18"/>
        <end position="39"/>
    </location>
</feature>
<keyword evidence="7" id="KW-0479">Metal-binding</keyword>
<sequence>MATDPSSPTFYPTSVPPIAAVLTAILIAFFLLCFFFMYFCRCCLQDVTDTLQIQRTPSGNVIGAAAKTGLDPSLIQSFPTFLYSSVKEFHKEEYGLECAICLLEFEDDSLLRFLPVCHHVFHQECIDLWLESHKTCPVCRRDLDLPPDLLDKYSKELIYNHNHMHDSHHENNNQSLEDVRIDIKEDEHGGESQDEHALKRKQMDDDKKVEIIARSHTTGHSIAKTREEEDCVDRCCLQDVTDTLQIQRTPSGNVIGAAAKTGLDPSLIQSFPTFLYSSVKEFHKEEYGLECAICLLEFEDDSLLRFLPVCHHVFHQECIDLWLESHKTCPVCRRDLDLPPDLLDKYSKELIYNHNHMHDSHHENNNQSLEDVRIDIKEDEHGGESQDEHALRGNKWMMIKKWK</sequence>
<protein>
    <recommendedName>
        <fullName evidence="4">RING-type E3 ubiquitin transferase</fullName>
        <ecNumber evidence="4">2.3.2.27</ecNumber>
    </recommendedName>
</protein>
<dbReference type="PROSITE" id="PS50089">
    <property type="entry name" value="ZF_RING_2"/>
    <property type="match status" value="2"/>
</dbReference>
<evidence type="ECO:0000256" key="11">
    <source>
        <dbReference type="ARBA" id="ARBA00022989"/>
    </source>
</evidence>
<dbReference type="InterPro" id="IPR013083">
    <property type="entry name" value="Znf_RING/FYVE/PHD"/>
</dbReference>
<evidence type="ECO:0000256" key="14">
    <source>
        <dbReference type="PROSITE-ProRule" id="PRU00175"/>
    </source>
</evidence>
<reference evidence="17 18" key="1">
    <citation type="journal article" date="2018" name="Sci. Data">
        <title>The draft genome sequence of cork oak.</title>
        <authorList>
            <person name="Ramos A.M."/>
            <person name="Usie A."/>
            <person name="Barbosa P."/>
            <person name="Barros P.M."/>
            <person name="Capote T."/>
            <person name="Chaves I."/>
            <person name="Simoes F."/>
            <person name="Abreu I."/>
            <person name="Carrasquinho I."/>
            <person name="Faro C."/>
            <person name="Guimaraes J.B."/>
            <person name="Mendonca D."/>
            <person name="Nobrega F."/>
            <person name="Rodrigues L."/>
            <person name="Saibo N.J.M."/>
            <person name="Varela M.C."/>
            <person name="Egas C."/>
            <person name="Matos J."/>
            <person name="Miguel C.M."/>
            <person name="Oliveira M.M."/>
            <person name="Ricardo C.P."/>
            <person name="Goncalves S."/>
        </authorList>
    </citation>
    <scope>NUCLEOTIDE SEQUENCE [LARGE SCALE GENOMIC DNA]</scope>
    <source>
        <strain evidence="18">cv. HL8</strain>
    </source>
</reference>
<evidence type="ECO:0000256" key="1">
    <source>
        <dbReference type="ARBA" id="ARBA00000900"/>
    </source>
</evidence>
<comment type="caution">
    <text evidence="17">The sequence shown here is derived from an EMBL/GenBank/DDBJ whole genome shotgun (WGS) entry which is preliminary data.</text>
</comment>
<dbReference type="PANTHER" id="PTHR14155">
    <property type="entry name" value="RING FINGER DOMAIN-CONTAINING"/>
    <property type="match status" value="1"/>
</dbReference>
<evidence type="ECO:0000256" key="2">
    <source>
        <dbReference type="ARBA" id="ARBA00004167"/>
    </source>
</evidence>
<organism evidence="17 18">
    <name type="scientific">Quercus suber</name>
    <name type="common">Cork oak</name>
    <dbReference type="NCBI Taxonomy" id="58331"/>
    <lineage>
        <taxon>Eukaryota</taxon>
        <taxon>Viridiplantae</taxon>
        <taxon>Streptophyta</taxon>
        <taxon>Embryophyta</taxon>
        <taxon>Tracheophyta</taxon>
        <taxon>Spermatophyta</taxon>
        <taxon>Magnoliopsida</taxon>
        <taxon>eudicotyledons</taxon>
        <taxon>Gunneridae</taxon>
        <taxon>Pentapetalae</taxon>
        <taxon>rosids</taxon>
        <taxon>fabids</taxon>
        <taxon>Fagales</taxon>
        <taxon>Fagaceae</taxon>
        <taxon>Quercus</taxon>
    </lineage>
</organism>
<dbReference type="SUPFAM" id="SSF57850">
    <property type="entry name" value="RING/U-box"/>
    <property type="match status" value="2"/>
</dbReference>
<evidence type="ECO:0000256" key="7">
    <source>
        <dbReference type="ARBA" id="ARBA00022723"/>
    </source>
</evidence>
<evidence type="ECO:0000256" key="3">
    <source>
        <dbReference type="ARBA" id="ARBA00004906"/>
    </source>
</evidence>
<keyword evidence="12 15" id="KW-0472">Membrane</keyword>
<comment type="subcellular location">
    <subcellularLocation>
        <location evidence="2">Membrane</location>
        <topology evidence="2">Single-pass membrane protein</topology>
    </subcellularLocation>
</comment>
<keyword evidence="11 15" id="KW-1133">Transmembrane helix</keyword>
<evidence type="ECO:0000256" key="12">
    <source>
        <dbReference type="ARBA" id="ARBA00023136"/>
    </source>
</evidence>
<dbReference type="FunFam" id="3.30.40.10:FF:000187">
    <property type="entry name" value="E3 ubiquitin-protein ligase ATL6"/>
    <property type="match status" value="2"/>
</dbReference>
<dbReference type="GO" id="GO:0016020">
    <property type="term" value="C:membrane"/>
    <property type="evidence" value="ECO:0007669"/>
    <property type="project" value="UniProtKB-SubCell"/>
</dbReference>
<accession>A0AAW0KXA9</accession>
<dbReference type="Gene3D" id="3.30.40.10">
    <property type="entry name" value="Zinc/RING finger domain, C3HC4 (zinc finger)"/>
    <property type="match status" value="2"/>
</dbReference>
<evidence type="ECO:0000256" key="5">
    <source>
        <dbReference type="ARBA" id="ARBA00022679"/>
    </source>
</evidence>
<dbReference type="SMART" id="SM00184">
    <property type="entry name" value="RING"/>
    <property type="match status" value="2"/>
</dbReference>
<evidence type="ECO:0000313" key="18">
    <source>
        <dbReference type="Proteomes" id="UP000237347"/>
    </source>
</evidence>
<dbReference type="InterPro" id="IPR053238">
    <property type="entry name" value="RING-H2_zinc_finger"/>
</dbReference>